<dbReference type="Gene3D" id="3.90.550.10">
    <property type="entry name" value="Spore Coat Polysaccharide Biosynthesis Protein SpsA, Chain A"/>
    <property type="match status" value="1"/>
</dbReference>
<keyword evidence="4 5" id="KW-0548">Nucleotidyltransferase</keyword>
<evidence type="ECO:0000256" key="3">
    <source>
        <dbReference type="ARBA" id="ARBA00022679"/>
    </source>
</evidence>
<dbReference type="InterPro" id="IPR002618">
    <property type="entry name" value="UDPGP_fam"/>
</dbReference>
<comment type="catalytic activity">
    <reaction evidence="5">
        <text>alpha-D-glucose 1-phosphate + UTP + H(+) = UDP-alpha-D-glucose + diphosphate</text>
        <dbReference type="Rhea" id="RHEA:19889"/>
        <dbReference type="ChEBI" id="CHEBI:15378"/>
        <dbReference type="ChEBI" id="CHEBI:33019"/>
        <dbReference type="ChEBI" id="CHEBI:46398"/>
        <dbReference type="ChEBI" id="CHEBI:58601"/>
        <dbReference type="ChEBI" id="CHEBI:58885"/>
        <dbReference type="EC" id="2.7.7.9"/>
    </reaction>
</comment>
<keyword evidence="7" id="KW-1185">Reference proteome</keyword>
<keyword evidence="3 5" id="KW-0808">Transferase</keyword>
<organism evidence="6 7">
    <name type="scientific">Blattamonas nauphoetae</name>
    <dbReference type="NCBI Taxonomy" id="2049346"/>
    <lineage>
        <taxon>Eukaryota</taxon>
        <taxon>Metamonada</taxon>
        <taxon>Preaxostyla</taxon>
        <taxon>Oxymonadida</taxon>
        <taxon>Blattamonas</taxon>
    </lineage>
</organism>
<name>A0ABQ9XDE7_9EUKA</name>
<gene>
    <name evidence="6" type="ORF">BLNAU_15619</name>
</gene>
<evidence type="ECO:0000313" key="6">
    <source>
        <dbReference type="EMBL" id="KAK2949424.1"/>
    </source>
</evidence>
<dbReference type="PIRSF" id="PIRSF000806">
    <property type="entry name" value="UDPGP"/>
    <property type="match status" value="1"/>
</dbReference>
<comment type="similarity">
    <text evidence="1 5">Belongs to the UDPGP type 1 family.</text>
</comment>
<dbReference type="Gene3D" id="2.160.10.10">
    <property type="entry name" value="Hexapeptide repeat proteins"/>
    <property type="match status" value="1"/>
</dbReference>
<evidence type="ECO:0000256" key="5">
    <source>
        <dbReference type="PIRNR" id="PIRNR000806"/>
    </source>
</evidence>
<evidence type="ECO:0000256" key="4">
    <source>
        <dbReference type="ARBA" id="ARBA00022695"/>
    </source>
</evidence>
<dbReference type="EC" id="2.7.7.9" evidence="2 5"/>
<dbReference type="PANTHER" id="PTHR43511">
    <property type="match status" value="1"/>
</dbReference>
<comment type="caution">
    <text evidence="6">The sequence shown here is derived from an EMBL/GenBank/DDBJ whole genome shotgun (WGS) entry which is preliminary data.</text>
</comment>
<dbReference type="Proteomes" id="UP001281761">
    <property type="component" value="Unassembled WGS sequence"/>
</dbReference>
<evidence type="ECO:0000313" key="7">
    <source>
        <dbReference type="Proteomes" id="UP001281761"/>
    </source>
</evidence>
<dbReference type="SUPFAM" id="SSF53448">
    <property type="entry name" value="Nucleotide-diphospho-sugar transferases"/>
    <property type="match status" value="1"/>
</dbReference>
<evidence type="ECO:0000256" key="2">
    <source>
        <dbReference type="ARBA" id="ARBA00012415"/>
    </source>
</evidence>
<dbReference type="Pfam" id="PF01704">
    <property type="entry name" value="UDPGP"/>
    <property type="match status" value="1"/>
</dbReference>
<dbReference type="InterPro" id="IPR029044">
    <property type="entry name" value="Nucleotide-diphossugar_trans"/>
</dbReference>
<proteinExistence type="inferred from homology"/>
<reference evidence="6 7" key="1">
    <citation type="journal article" date="2022" name="bioRxiv">
        <title>Genomics of Preaxostyla Flagellates Illuminates Evolutionary Transitions and the Path Towards Mitochondrial Loss.</title>
        <authorList>
            <person name="Novak L.V.F."/>
            <person name="Treitli S.C."/>
            <person name="Pyrih J."/>
            <person name="Halakuc P."/>
            <person name="Pipaliya S.V."/>
            <person name="Vacek V."/>
            <person name="Brzon O."/>
            <person name="Soukal P."/>
            <person name="Eme L."/>
            <person name="Dacks J.B."/>
            <person name="Karnkowska A."/>
            <person name="Elias M."/>
            <person name="Hampl V."/>
        </authorList>
    </citation>
    <scope>NUCLEOTIDE SEQUENCE [LARGE SCALE GENOMIC DNA]</scope>
    <source>
        <strain evidence="6">NAU3</strain>
        <tissue evidence="6">Gut</tissue>
    </source>
</reference>
<dbReference type="GO" id="GO:0003983">
    <property type="term" value="F:UTP:glucose-1-phosphate uridylyltransferase activity"/>
    <property type="evidence" value="ECO:0007669"/>
    <property type="project" value="UniProtKB-EC"/>
</dbReference>
<protein>
    <recommendedName>
        <fullName evidence="2 5">UTP--glucose-1-phosphate uridylyltransferase</fullName>
        <ecNumber evidence="2 5">2.7.7.9</ecNumber>
    </recommendedName>
</protein>
<accession>A0ABQ9XDE7</accession>
<sequence length="465" mass="51301">MDSQLSDVKSALSQFCSPLVVNRVVDLLQRKESTKLEWSKIKAIPKSEVPEYSSLSDVTADEIESFSKKFAVLKLNGGLGTSMGLQGPKSIIEVKDGKSYLDILFEQIRLFNKAHNCSIPLIFMNSFNTEAQTKEIVSKNPDIDVICFNQHMFPRLDAQTLLPIAKSNNDPPSCFYPPGHGDLYDSLNETGTLSLLRSKGIEYVFISNIDNLGATIDIRVLAHLIKTKGEVLLELTPKTPADAKGGTVVKYTDDNKSRFRLVDTAMVPTEHQNEFKTVRTFPLCSTNNLWINLAFLESRLQQNTVSLDVIQNPKTVDGRKVLQLETACGAIVGLADELRLISVPRSRFIPTKSCSDLFLIRSNVYQFIDGELVVNPQRSITQLPTLFMGGVCATIQTMQDACPVVPDLLEAESVNIVGNVRIGKNVSFRGNVVVCADDASVLFIPDGSILDNVVVRGHLTVIPRV</sequence>
<dbReference type="EMBL" id="JARBJD010000156">
    <property type="protein sequence ID" value="KAK2949424.1"/>
    <property type="molecule type" value="Genomic_DNA"/>
</dbReference>
<dbReference type="InterPro" id="IPR016267">
    <property type="entry name" value="UDPGP_trans"/>
</dbReference>
<evidence type="ECO:0000256" key="1">
    <source>
        <dbReference type="ARBA" id="ARBA00010401"/>
    </source>
</evidence>